<gene>
    <name evidence="3" type="ORF">C9374_003254</name>
</gene>
<feature type="compositionally biased region" description="Low complexity" evidence="2">
    <location>
        <begin position="439"/>
        <end position="450"/>
    </location>
</feature>
<sequence length="927" mass="108511">MPRNNKHISHHLTAEDDDNTSAPASTETVHTGVQHKLLSSSIPLVFQKSTRIKGKNKYWQFFISSTPAHHMSDSDNDHEQQQQTHETQQHFSNSFYIFSRYGTTTLHPQTHHIRTTKGISYQKEFPSELQAQKELLIRIHGKLKEGYQWVYERKKRKFPMETLVNLVNDQIQHQFELFQELSRALLKSQRNQQQQIPRSNSESLSETHLPQHLRNISLPRVSSPKRLTCHVMHQLGLTPTRNTPNLPTLNRKSPVKRKKVPSSSSSHCSDKVPIIEFSSESEDEMEDDDDARSLHSSPPRVARRRRTSSTTSPRSLKNTKRNSSMKRTHKEVNSCSSSSESEQHSEEEETITLLAPSHERTNKKQSKVSPQKKKTKRNEKEPSSYLGEDQFSEETSAHIPTILLTPIKNKNSQSSVATTSTITPLRLSPIPYRSRRVDSQQQASTTWTSQEEGLDHDSSDDDDDEHDNHEFYGQIIPTTPERFKSTDTPVGENEAPTSSNVTRPLSDIDSGSDREDSMLEHLSFGGFGEDMQDISYSSTNIDHTSSALVQELEEKIKKLSQTITIETERANALDLEKNYLEKEMYQLVELHQNTLSEKDRKHEEEISSLKLRIEELSHFAEARQEELLRKEEALRELEKKLEEERIQLNQQREMTESMSQDLSYRLEQVRNRESLLEMREKELQEKMKQLESEQILLNIERSSLREQVNTFETEKVSFMQDMEHKNTMFEKEVTIRFQNQQQELEVERQRLSSEHQENMQRLNQEKETLRANQMEFELTKSSNREWYESKRREIAEKESEIENKRYQLEKQLESLTDREYSLHLQKQQHEELIFKRNSDLDIRENSFQTEKEKFEKERHAFNQLFEKRMQYENRCQQLGLALSQKHTEFQSALSIWLSALNNSEETVDDNQNDPRMLFSGANLDSDV</sequence>
<feature type="compositionally biased region" description="Polar residues" evidence="2">
    <location>
        <begin position="189"/>
        <end position="208"/>
    </location>
</feature>
<feature type="compositionally biased region" description="Basic and acidic residues" evidence="2">
    <location>
        <begin position="70"/>
        <end position="80"/>
    </location>
</feature>
<feature type="region of interest" description="Disordered" evidence="2">
    <location>
        <begin position="189"/>
        <end position="221"/>
    </location>
</feature>
<protein>
    <submittedName>
        <fullName evidence="3">Uncharacterized protein</fullName>
    </submittedName>
</protein>
<dbReference type="GeneID" id="68095709"/>
<comment type="caution">
    <text evidence="3">The sequence shown here is derived from an EMBL/GenBank/DDBJ whole genome shotgun (WGS) entry which is preliminary data.</text>
</comment>
<feature type="compositionally biased region" description="Basic residues" evidence="2">
    <location>
        <begin position="1"/>
        <end position="10"/>
    </location>
</feature>
<feature type="region of interest" description="Disordered" evidence="2">
    <location>
        <begin position="905"/>
        <end position="927"/>
    </location>
</feature>
<name>A0AA88GSQ2_NAELO</name>
<feature type="region of interest" description="Disordered" evidence="2">
    <location>
        <begin position="69"/>
        <end position="88"/>
    </location>
</feature>
<feature type="compositionally biased region" description="Basic residues" evidence="2">
    <location>
        <begin position="317"/>
        <end position="329"/>
    </location>
</feature>
<dbReference type="Proteomes" id="UP000816034">
    <property type="component" value="Unassembled WGS sequence"/>
</dbReference>
<feature type="compositionally biased region" description="Basic residues" evidence="2">
    <location>
        <begin position="363"/>
        <end position="377"/>
    </location>
</feature>
<evidence type="ECO:0000256" key="1">
    <source>
        <dbReference type="SAM" id="Coils"/>
    </source>
</evidence>
<feature type="compositionally biased region" description="Acidic residues" evidence="2">
    <location>
        <begin position="452"/>
        <end position="465"/>
    </location>
</feature>
<evidence type="ECO:0000313" key="4">
    <source>
        <dbReference type="Proteomes" id="UP000816034"/>
    </source>
</evidence>
<dbReference type="EMBL" id="PYSW02000018">
    <property type="protein sequence ID" value="KAG2385439.1"/>
    <property type="molecule type" value="Genomic_DNA"/>
</dbReference>
<feature type="coiled-coil region" evidence="1">
    <location>
        <begin position="737"/>
        <end position="818"/>
    </location>
</feature>
<keyword evidence="1" id="KW-0175">Coiled coil</keyword>
<feature type="compositionally biased region" description="Low complexity" evidence="2">
    <location>
        <begin position="237"/>
        <end position="252"/>
    </location>
</feature>
<feature type="coiled-coil region" evidence="1">
    <location>
        <begin position="620"/>
        <end position="707"/>
    </location>
</feature>
<evidence type="ECO:0000256" key="2">
    <source>
        <dbReference type="SAM" id="MobiDB-lite"/>
    </source>
</evidence>
<accession>A0AA88GSQ2</accession>
<proteinExistence type="predicted"/>
<organism evidence="3 4">
    <name type="scientific">Naegleria lovaniensis</name>
    <name type="common">Amoeba</name>
    <dbReference type="NCBI Taxonomy" id="51637"/>
    <lineage>
        <taxon>Eukaryota</taxon>
        <taxon>Discoba</taxon>
        <taxon>Heterolobosea</taxon>
        <taxon>Tetramitia</taxon>
        <taxon>Eutetramitia</taxon>
        <taxon>Vahlkampfiidae</taxon>
        <taxon>Naegleria</taxon>
    </lineage>
</organism>
<dbReference type="AlphaFoldDB" id="A0AA88GSQ2"/>
<keyword evidence="4" id="KW-1185">Reference proteome</keyword>
<feature type="region of interest" description="Disordered" evidence="2">
    <location>
        <begin position="234"/>
        <end position="394"/>
    </location>
</feature>
<reference evidence="3 4" key="1">
    <citation type="journal article" date="2018" name="BMC Genomics">
        <title>The genome of Naegleria lovaniensis, the basis for a comparative approach to unravel pathogenicity factors of the human pathogenic amoeba N. fowleri.</title>
        <authorList>
            <person name="Liechti N."/>
            <person name="Schurch N."/>
            <person name="Bruggmann R."/>
            <person name="Wittwer M."/>
        </authorList>
    </citation>
    <scope>NUCLEOTIDE SEQUENCE [LARGE SCALE GENOMIC DNA]</scope>
    <source>
        <strain evidence="3 4">ATCC 30569</strain>
    </source>
</reference>
<evidence type="ECO:0000313" key="3">
    <source>
        <dbReference type="EMBL" id="KAG2385439.1"/>
    </source>
</evidence>
<feature type="region of interest" description="Disordered" evidence="2">
    <location>
        <begin position="1"/>
        <end position="27"/>
    </location>
</feature>
<feature type="compositionally biased region" description="Acidic residues" evidence="2">
    <location>
        <begin position="279"/>
        <end position="290"/>
    </location>
</feature>
<dbReference type="RefSeq" id="XP_044549432.1">
    <property type="nucleotide sequence ID" value="XM_044692762.1"/>
</dbReference>
<feature type="region of interest" description="Disordered" evidence="2">
    <location>
        <begin position="431"/>
        <end position="515"/>
    </location>
</feature>